<dbReference type="AlphaFoldDB" id="A0AAN8P6L2"/>
<evidence type="ECO:0000313" key="8">
    <source>
        <dbReference type="EMBL" id="KAK6639644.1"/>
    </source>
</evidence>
<comment type="subcellular location">
    <subcellularLocation>
        <location evidence="1">Nucleus</location>
    </subcellularLocation>
</comment>
<evidence type="ECO:0000256" key="7">
    <source>
        <dbReference type="SAM" id="MobiDB-lite"/>
    </source>
</evidence>
<comment type="caution">
    <text evidence="8">The sequence shown here is derived from an EMBL/GenBank/DDBJ whole genome shotgun (WGS) entry which is preliminary data.</text>
</comment>
<reference evidence="8 9" key="1">
    <citation type="submission" date="2023-10" db="EMBL/GenBank/DDBJ databases">
        <title>Genomes of two closely related lineages of the louse Polyplax serrata with different host specificities.</title>
        <authorList>
            <person name="Martinu J."/>
            <person name="Tarabai H."/>
            <person name="Stefka J."/>
            <person name="Hypsa V."/>
        </authorList>
    </citation>
    <scope>NUCLEOTIDE SEQUENCE [LARGE SCALE GENOMIC DNA]</scope>
    <source>
        <strain evidence="8">HR10_N</strain>
    </source>
</reference>
<dbReference type="Proteomes" id="UP001372834">
    <property type="component" value="Unassembled WGS sequence"/>
</dbReference>
<evidence type="ECO:0000256" key="6">
    <source>
        <dbReference type="SAM" id="Coils"/>
    </source>
</evidence>
<accession>A0AAN8P6L2</accession>
<dbReference type="Gene3D" id="2.130.10.10">
    <property type="entry name" value="YVTN repeat-like/Quinoprotein amine dehydrogenase"/>
    <property type="match status" value="1"/>
</dbReference>
<dbReference type="PROSITE" id="PS50294">
    <property type="entry name" value="WD_REPEATS_REGION"/>
    <property type="match status" value="1"/>
</dbReference>
<evidence type="ECO:0000313" key="9">
    <source>
        <dbReference type="Proteomes" id="UP001372834"/>
    </source>
</evidence>
<dbReference type="Pfam" id="PF03999">
    <property type="entry name" value="MAP65_ASE1"/>
    <property type="match status" value="1"/>
</dbReference>
<evidence type="ECO:0000256" key="5">
    <source>
        <dbReference type="PROSITE-ProRule" id="PRU00221"/>
    </source>
</evidence>
<sequence length="924" mass="106677">MGDIVHGTFVSHKVSKIRWRPEDLNEPEHFVTGSLDEPVNCVTLWYYPLKELDSENYPLKQRTFTHSGDVTEIKFLLGNHLVVSSSYGSVNLLKCNDTDLSLVNTWENLHYFKTKEPSSCTALACFEEDVASVGEDGRIALLTVTQTKPVGIIVNENYVTENTDSSSLQCVDFLKHNELLTGNLRGQMKIWDLHIMNDSPVSTFMLSGDQIAATCITIHPSQKHLLLVGGEDGSIYVWDLRKSTHPINILNAHKGPVSEMMFHPLQPDHLFSCSASGELWHWNTTKNVRDKDMDSSVIGESLKEEILAEVKEEIASGVCQELTTIWAELWDETEQNKRRGILASECKKEIKEFLQEVLKNEKKVRDDYIARIEELLNEMNTLQKVLEIAIPYEDVETLPLHIMAARLNKKAEKYRMMKNERIQKLNELIEKEISLCDKLGMVRQKIDPSEVPTKAKLILLENHIAVMEQEKVNRTFTFLEQKQVIIKLFEELGIQPLLNFEKKLLTEEVVEEFALTNENMMELDKLRNDLEKQLENAKERANDLKEKLMLLWNYLGESEEYKKEFLQKHVGCTSSTISSLVEELGKCETKKKENMSTIVERIRQVLVEEWDRCLIGQEEREKFRPFYINCFTEDLCDLHELEIKRLRDYFRDNEQIFQLIQKHDKLFNKLLELESGSKNANRYYNRGGQLLQEEKERKLITKELPIVEEELRGLLKKYKEDHSEAFTAFGVSMEDILDEKWSAHFDQKTIEKLSRKKGDKKRTPLGKRVCTTPYTPMSANKISRLNPQHVVSATKSATPKPPRRNIKVQKKLNEDKEPTNTLVLNDSYEEFQSGLQAKLENSAKSKKPAVRSTAINDNTPGILRERNTPNRIRPMTPVKTTPAKLSTPMWSPSVMKSPKTVPRTRKPNDRVRLMPARSRLPIII</sequence>
<dbReference type="PANTHER" id="PTHR22652">
    <property type="entry name" value="NUCLEOPORIN NUP43"/>
    <property type="match status" value="1"/>
</dbReference>
<evidence type="ECO:0000256" key="4">
    <source>
        <dbReference type="ARBA" id="ARBA00023242"/>
    </source>
</evidence>
<dbReference type="Gene3D" id="1.20.58.1520">
    <property type="match status" value="1"/>
</dbReference>
<gene>
    <name evidence="8" type="ORF">RUM43_007917</name>
</gene>
<dbReference type="PANTHER" id="PTHR22652:SF0">
    <property type="entry name" value="NUCLEOPORIN NUP43"/>
    <property type="match status" value="1"/>
</dbReference>
<protein>
    <submittedName>
        <fullName evidence="8">Uncharacterized protein</fullName>
    </submittedName>
</protein>
<feature type="region of interest" description="Disordered" evidence="7">
    <location>
        <begin position="842"/>
        <end position="906"/>
    </location>
</feature>
<dbReference type="EMBL" id="JAWJWE010000003">
    <property type="protein sequence ID" value="KAK6639644.1"/>
    <property type="molecule type" value="Genomic_DNA"/>
</dbReference>
<keyword evidence="3" id="KW-0677">Repeat</keyword>
<feature type="repeat" description="WD" evidence="5">
    <location>
        <begin position="206"/>
        <end position="248"/>
    </location>
</feature>
<evidence type="ECO:0000256" key="3">
    <source>
        <dbReference type="ARBA" id="ARBA00022737"/>
    </source>
</evidence>
<dbReference type="GO" id="GO:0031080">
    <property type="term" value="C:nuclear pore outer ring"/>
    <property type="evidence" value="ECO:0007669"/>
    <property type="project" value="TreeGrafter"/>
</dbReference>
<feature type="coiled-coil region" evidence="6">
    <location>
        <begin position="358"/>
        <end position="385"/>
    </location>
</feature>
<evidence type="ECO:0000256" key="2">
    <source>
        <dbReference type="ARBA" id="ARBA00022574"/>
    </source>
</evidence>
<keyword evidence="6" id="KW-0175">Coiled coil</keyword>
<dbReference type="SUPFAM" id="SSF50978">
    <property type="entry name" value="WD40 repeat-like"/>
    <property type="match status" value="1"/>
</dbReference>
<dbReference type="Pfam" id="PF00400">
    <property type="entry name" value="WD40"/>
    <property type="match status" value="1"/>
</dbReference>
<proteinExistence type="predicted"/>
<feature type="coiled-coil region" evidence="6">
    <location>
        <begin position="513"/>
        <end position="551"/>
    </location>
</feature>
<organism evidence="8 9">
    <name type="scientific">Polyplax serrata</name>
    <name type="common">Common mouse louse</name>
    <dbReference type="NCBI Taxonomy" id="468196"/>
    <lineage>
        <taxon>Eukaryota</taxon>
        <taxon>Metazoa</taxon>
        <taxon>Ecdysozoa</taxon>
        <taxon>Arthropoda</taxon>
        <taxon>Hexapoda</taxon>
        <taxon>Insecta</taxon>
        <taxon>Pterygota</taxon>
        <taxon>Neoptera</taxon>
        <taxon>Paraneoptera</taxon>
        <taxon>Psocodea</taxon>
        <taxon>Troctomorpha</taxon>
        <taxon>Phthiraptera</taxon>
        <taxon>Anoplura</taxon>
        <taxon>Polyplacidae</taxon>
        <taxon>Polyplax</taxon>
    </lineage>
</organism>
<dbReference type="InterPro" id="IPR015943">
    <property type="entry name" value="WD40/YVTN_repeat-like_dom_sf"/>
</dbReference>
<dbReference type="InterPro" id="IPR036322">
    <property type="entry name" value="WD40_repeat_dom_sf"/>
</dbReference>
<keyword evidence="4" id="KW-0539">Nucleus</keyword>
<name>A0AAN8P6L2_POLSC</name>
<evidence type="ECO:0000256" key="1">
    <source>
        <dbReference type="ARBA" id="ARBA00004123"/>
    </source>
</evidence>
<dbReference type="PROSITE" id="PS50082">
    <property type="entry name" value="WD_REPEATS_2"/>
    <property type="match status" value="1"/>
</dbReference>
<dbReference type="InterPro" id="IPR001680">
    <property type="entry name" value="WD40_rpt"/>
</dbReference>
<keyword evidence="2 5" id="KW-0853">WD repeat</keyword>
<dbReference type="SMART" id="SM00320">
    <property type="entry name" value="WD40"/>
    <property type="match status" value="4"/>
</dbReference>